<dbReference type="GO" id="GO:0046872">
    <property type="term" value="F:metal ion binding"/>
    <property type="evidence" value="ECO:0007669"/>
    <property type="project" value="InterPro"/>
</dbReference>
<feature type="domain" description="Peptidase M16 C-terminal" evidence="3">
    <location>
        <begin position="171"/>
        <end position="344"/>
    </location>
</feature>
<proteinExistence type="inferred from homology"/>
<dbReference type="Pfam" id="PF05193">
    <property type="entry name" value="Peptidase_M16_C"/>
    <property type="match status" value="1"/>
</dbReference>
<dbReference type="PANTHER" id="PTHR11851">
    <property type="entry name" value="METALLOPROTEASE"/>
    <property type="match status" value="1"/>
</dbReference>
<evidence type="ECO:0000313" key="5">
    <source>
        <dbReference type="Proteomes" id="UP000178943"/>
    </source>
</evidence>
<dbReference type="InterPro" id="IPR007863">
    <property type="entry name" value="Peptidase_M16_C"/>
</dbReference>
<dbReference type="AlphaFoldDB" id="A0A1F5VYH1"/>
<evidence type="ECO:0008006" key="6">
    <source>
        <dbReference type="Google" id="ProtNLM"/>
    </source>
</evidence>
<sequence length="426" mass="48791">MQEKQDIQIHTLDNGIIVITERMEHIYSLSIGLWLKEGSRDEDKKLLGISHFTEHMFFKGTINKTALEIAKIIDSLGGNIDAFTSKENMCFYGSFLEEHFPIAAELFSDLISNPRFDPLETEKERNVIIEEIKSIDDSPSDLLFDQFTRFFWAHHPLGEPISGDIKTMARITNNDVRNFFLQKFYPHNMLITVAGSLDHEEIYKLSNHYFGSFKAVPQPKEPRIAPVNHSFIKHINKSQLEQVHVCLGTAGYPANDEKRYAYYLLNTILGGSMSSRLFQKIREEEGIVYSVLSLINSYLDTGFTVVYLATSKENTKKALKLSSEEIIKLKNEPVDAMELERAKQHIKGNLLLGLEISSNRMVNLAKQHIYFDKFISTEETIESIESVTVEDIQEVANDLFQTRYLALAIIGKVNNVKIDINEINWD</sequence>
<feature type="domain" description="Peptidase M16 N-terminal" evidence="2">
    <location>
        <begin position="18"/>
        <end position="163"/>
    </location>
</feature>
<gene>
    <name evidence="4" type="ORF">A2Y62_05630</name>
</gene>
<comment type="caution">
    <text evidence="4">The sequence shown here is derived from an EMBL/GenBank/DDBJ whole genome shotgun (WGS) entry which is preliminary data.</text>
</comment>
<dbReference type="InterPro" id="IPR011249">
    <property type="entry name" value="Metalloenz_LuxS/M16"/>
</dbReference>
<dbReference type="Pfam" id="PF00675">
    <property type="entry name" value="Peptidase_M16"/>
    <property type="match status" value="1"/>
</dbReference>
<dbReference type="Gene3D" id="3.30.830.10">
    <property type="entry name" value="Metalloenzyme, LuxS/M16 peptidase-like"/>
    <property type="match status" value="2"/>
</dbReference>
<dbReference type="InterPro" id="IPR050361">
    <property type="entry name" value="MPP/UQCRC_Complex"/>
</dbReference>
<evidence type="ECO:0000259" key="2">
    <source>
        <dbReference type="Pfam" id="PF00675"/>
    </source>
</evidence>
<evidence type="ECO:0000313" key="4">
    <source>
        <dbReference type="EMBL" id="OGF68091.1"/>
    </source>
</evidence>
<dbReference type="Proteomes" id="UP000178943">
    <property type="component" value="Unassembled WGS sequence"/>
</dbReference>
<comment type="similarity">
    <text evidence="1">Belongs to the peptidase M16 family.</text>
</comment>
<dbReference type="PANTHER" id="PTHR11851:SF49">
    <property type="entry name" value="MITOCHONDRIAL-PROCESSING PEPTIDASE SUBUNIT ALPHA"/>
    <property type="match status" value="1"/>
</dbReference>
<dbReference type="InterPro" id="IPR011765">
    <property type="entry name" value="Pept_M16_N"/>
</dbReference>
<protein>
    <recommendedName>
        <fullName evidence="6">Peptidase M16</fullName>
    </recommendedName>
</protein>
<dbReference type="EMBL" id="MFGW01000022">
    <property type="protein sequence ID" value="OGF68091.1"/>
    <property type="molecule type" value="Genomic_DNA"/>
</dbReference>
<dbReference type="SUPFAM" id="SSF63411">
    <property type="entry name" value="LuxS/MPP-like metallohydrolase"/>
    <property type="match status" value="2"/>
</dbReference>
<accession>A0A1F5VYH1</accession>
<evidence type="ECO:0000256" key="1">
    <source>
        <dbReference type="ARBA" id="ARBA00007261"/>
    </source>
</evidence>
<dbReference type="STRING" id="1817863.A2Y62_05630"/>
<reference evidence="4 5" key="1">
    <citation type="journal article" date="2016" name="Nat. Commun.">
        <title>Thousands of microbial genomes shed light on interconnected biogeochemical processes in an aquifer system.</title>
        <authorList>
            <person name="Anantharaman K."/>
            <person name="Brown C.T."/>
            <person name="Hug L.A."/>
            <person name="Sharon I."/>
            <person name="Castelle C.J."/>
            <person name="Probst A.J."/>
            <person name="Thomas B.C."/>
            <person name="Singh A."/>
            <person name="Wilkins M.J."/>
            <person name="Karaoz U."/>
            <person name="Brodie E.L."/>
            <person name="Williams K.H."/>
            <person name="Hubbard S.S."/>
            <person name="Banfield J.F."/>
        </authorList>
    </citation>
    <scope>NUCLEOTIDE SEQUENCE [LARGE SCALE GENOMIC DNA]</scope>
</reference>
<name>A0A1F5VYH1_9BACT</name>
<evidence type="ECO:0000259" key="3">
    <source>
        <dbReference type="Pfam" id="PF05193"/>
    </source>
</evidence>
<organism evidence="4 5">
    <name type="scientific">Candidatus Fischerbacteria bacterium RBG_13_37_8</name>
    <dbReference type="NCBI Taxonomy" id="1817863"/>
    <lineage>
        <taxon>Bacteria</taxon>
        <taxon>Candidatus Fischeribacteriota</taxon>
    </lineage>
</organism>